<evidence type="ECO:0000256" key="1">
    <source>
        <dbReference type="SAM" id="MobiDB-lite"/>
    </source>
</evidence>
<dbReference type="AlphaFoldDB" id="A0A9Q3L6D5"/>
<feature type="region of interest" description="Disordered" evidence="1">
    <location>
        <begin position="1"/>
        <end position="60"/>
    </location>
</feature>
<feature type="compositionally biased region" description="Acidic residues" evidence="1">
    <location>
        <begin position="25"/>
        <end position="37"/>
    </location>
</feature>
<gene>
    <name evidence="2" type="ORF">O181_133202</name>
</gene>
<comment type="caution">
    <text evidence="2">The sequence shown here is derived from an EMBL/GenBank/DDBJ whole genome shotgun (WGS) entry which is preliminary data.</text>
</comment>
<evidence type="ECO:0000313" key="2">
    <source>
        <dbReference type="EMBL" id="MBW0593487.1"/>
    </source>
</evidence>
<evidence type="ECO:0000313" key="3">
    <source>
        <dbReference type="Proteomes" id="UP000765509"/>
    </source>
</evidence>
<accession>A0A9Q3L6D5</accession>
<sequence length="85" mass="9428">MWTEDHQQKEKLPPEEERNRSILGEAEDEEGESEENEVAASLKGSPEASEAPNLAISNKSLLSKAETNFLKMMEKMTQPVAPTAN</sequence>
<reference evidence="2" key="1">
    <citation type="submission" date="2021-03" db="EMBL/GenBank/DDBJ databases">
        <title>Draft genome sequence of rust myrtle Austropuccinia psidii MF-1, a brazilian biotype.</title>
        <authorList>
            <person name="Quecine M.C."/>
            <person name="Pachon D.M.R."/>
            <person name="Bonatelli M.L."/>
            <person name="Correr F.H."/>
            <person name="Franceschini L.M."/>
            <person name="Leite T.F."/>
            <person name="Margarido G.R.A."/>
            <person name="Almeida C.A."/>
            <person name="Ferrarezi J.A."/>
            <person name="Labate C.A."/>
        </authorList>
    </citation>
    <scope>NUCLEOTIDE SEQUENCE</scope>
    <source>
        <strain evidence="2">MF-1</strain>
    </source>
</reference>
<organism evidence="2 3">
    <name type="scientific">Austropuccinia psidii MF-1</name>
    <dbReference type="NCBI Taxonomy" id="1389203"/>
    <lineage>
        <taxon>Eukaryota</taxon>
        <taxon>Fungi</taxon>
        <taxon>Dikarya</taxon>
        <taxon>Basidiomycota</taxon>
        <taxon>Pucciniomycotina</taxon>
        <taxon>Pucciniomycetes</taxon>
        <taxon>Pucciniales</taxon>
        <taxon>Sphaerophragmiaceae</taxon>
        <taxon>Austropuccinia</taxon>
    </lineage>
</organism>
<proteinExistence type="predicted"/>
<dbReference type="EMBL" id="AVOT02154736">
    <property type="protein sequence ID" value="MBW0593487.1"/>
    <property type="molecule type" value="Genomic_DNA"/>
</dbReference>
<keyword evidence="3" id="KW-1185">Reference proteome</keyword>
<protein>
    <submittedName>
        <fullName evidence="2">Uncharacterized protein</fullName>
    </submittedName>
</protein>
<feature type="compositionally biased region" description="Basic and acidic residues" evidence="1">
    <location>
        <begin position="1"/>
        <end position="20"/>
    </location>
</feature>
<dbReference type="Proteomes" id="UP000765509">
    <property type="component" value="Unassembled WGS sequence"/>
</dbReference>
<name>A0A9Q3L6D5_9BASI</name>